<evidence type="ECO:0000256" key="2">
    <source>
        <dbReference type="ARBA" id="ARBA00023180"/>
    </source>
</evidence>
<evidence type="ECO:0000256" key="4">
    <source>
        <dbReference type="SAM" id="Phobius"/>
    </source>
</evidence>
<dbReference type="InterPro" id="IPR013783">
    <property type="entry name" value="Ig-like_fold"/>
</dbReference>
<dbReference type="Ensembl" id="ENSCCRT00015125156.1">
    <property type="protein sequence ID" value="ENSCCRP00015121320.1"/>
    <property type="gene ID" value="ENSCCRG00015047684.1"/>
</dbReference>
<feature type="domain" description="Ig-like" evidence="5">
    <location>
        <begin position="120"/>
        <end position="201"/>
    </location>
</feature>
<dbReference type="AlphaFoldDB" id="A0A8C2BJ71"/>
<keyword evidence="4" id="KW-0812">Transmembrane</keyword>
<dbReference type="SUPFAM" id="SSF48726">
    <property type="entry name" value="Immunoglobulin"/>
    <property type="match status" value="2"/>
</dbReference>
<proteinExistence type="predicted"/>
<organism evidence="6 7">
    <name type="scientific">Cyprinus carpio</name>
    <name type="common">Common carp</name>
    <dbReference type="NCBI Taxonomy" id="7962"/>
    <lineage>
        <taxon>Eukaryota</taxon>
        <taxon>Metazoa</taxon>
        <taxon>Chordata</taxon>
        <taxon>Craniata</taxon>
        <taxon>Vertebrata</taxon>
        <taxon>Euteleostomi</taxon>
        <taxon>Actinopterygii</taxon>
        <taxon>Neopterygii</taxon>
        <taxon>Teleostei</taxon>
        <taxon>Ostariophysi</taxon>
        <taxon>Cypriniformes</taxon>
        <taxon>Cyprinidae</taxon>
        <taxon>Cyprininae</taxon>
        <taxon>Cyprinus</taxon>
    </lineage>
</organism>
<accession>A0A8C2BJ71</accession>
<keyword evidence="3" id="KW-0393">Immunoglobulin domain</keyword>
<keyword evidence="1" id="KW-1015">Disulfide bond</keyword>
<dbReference type="PROSITE" id="PS50835">
    <property type="entry name" value="IG_LIKE"/>
    <property type="match status" value="2"/>
</dbReference>
<dbReference type="PANTHER" id="PTHR11890:SF26">
    <property type="entry name" value="INTERLEUKIN-1 RECEPTOR TYPE 1"/>
    <property type="match status" value="1"/>
</dbReference>
<evidence type="ECO:0000259" key="5">
    <source>
        <dbReference type="PROSITE" id="PS50835"/>
    </source>
</evidence>
<dbReference type="InterPro" id="IPR007110">
    <property type="entry name" value="Ig-like_dom"/>
</dbReference>
<dbReference type="Gene3D" id="3.40.50.10140">
    <property type="entry name" value="Toll/interleukin-1 receptor homology (TIR) domain"/>
    <property type="match status" value="1"/>
</dbReference>
<feature type="domain" description="Ig-like" evidence="5">
    <location>
        <begin position="212"/>
        <end position="298"/>
    </location>
</feature>
<dbReference type="Proteomes" id="UP000694700">
    <property type="component" value="Unplaced"/>
</dbReference>
<protein>
    <recommendedName>
        <fullName evidence="5">Ig-like domain-containing protein</fullName>
    </recommendedName>
</protein>
<sequence length="503" mass="57363">MLLRKPEMSSFYFQWILLSALWIAGSQMHIINHRSYAISAGLAFMIECNEEREMQNASVSWSLVPNRSLDNINGININVNVLWFLPADLSHSGSYSCLSRKGNETWETIFDVCVENKTCPKLNRKDEVTSTKELFCFLPHIFEIDPQAQVTWRNNCHPLNVTNSKVFPINRDQDKVGLYTCFVSFTFEGKNYSAAQTTEIYKHSSDYVVTKPKIIYPKEETQKVTLGESYTIKCKALAGKNDNGETFIYWLSDSESLDLNYDFSIVEEGDQKYMLSVLNITEVTEEYLYINFTCVVQHPAGLDFGKVFLIPASQNERYFWIGLGLVALLILLCAVVFLFRVDLVLAYRAVCSSAAVSSAVHEVIADIMSRSRRLIIVLTSQSCVSPQTDATKSLLPDKLPISDHDVQLKETTTSSDQIWAAYEQRVGLYDALVKQGLKVILVQVEDGVEEALLPESLQYISRTKGILKWRPNASERVNKSFWKYMRYRMPPAKRQKNQELTVL</sequence>
<keyword evidence="4" id="KW-0472">Membrane</keyword>
<dbReference type="InterPro" id="IPR015621">
    <property type="entry name" value="IL-1_rcpt_fam"/>
</dbReference>
<reference evidence="6" key="1">
    <citation type="submission" date="2025-08" db="UniProtKB">
        <authorList>
            <consortium name="Ensembl"/>
        </authorList>
    </citation>
    <scope>IDENTIFICATION</scope>
</reference>
<evidence type="ECO:0000256" key="1">
    <source>
        <dbReference type="ARBA" id="ARBA00023157"/>
    </source>
</evidence>
<evidence type="ECO:0000256" key="3">
    <source>
        <dbReference type="ARBA" id="ARBA00023319"/>
    </source>
</evidence>
<dbReference type="InterPro" id="IPR035897">
    <property type="entry name" value="Toll_tir_struct_dom_sf"/>
</dbReference>
<dbReference type="InterPro" id="IPR036179">
    <property type="entry name" value="Ig-like_dom_sf"/>
</dbReference>
<evidence type="ECO:0000313" key="7">
    <source>
        <dbReference type="Proteomes" id="UP000694700"/>
    </source>
</evidence>
<dbReference type="PANTHER" id="PTHR11890">
    <property type="entry name" value="INTERLEUKIN-1 RECEPTOR FAMILY MEMBER"/>
    <property type="match status" value="1"/>
</dbReference>
<dbReference type="PRINTS" id="PR01537">
    <property type="entry name" value="INTRLKN1R1F"/>
</dbReference>
<keyword evidence="4" id="KW-1133">Transmembrane helix</keyword>
<keyword evidence="2" id="KW-0325">Glycoprotein</keyword>
<name>A0A8C2BJ71_CYPCA</name>
<feature type="transmembrane region" description="Helical" evidence="4">
    <location>
        <begin position="318"/>
        <end position="339"/>
    </location>
</feature>
<evidence type="ECO:0000313" key="6">
    <source>
        <dbReference type="Ensembl" id="ENSCCRP00015121320.1"/>
    </source>
</evidence>
<dbReference type="Gene3D" id="2.60.40.10">
    <property type="entry name" value="Immunoglobulins"/>
    <property type="match status" value="3"/>
</dbReference>